<protein>
    <recommendedName>
        <fullName evidence="1">Protein kinase domain-containing protein</fullName>
    </recommendedName>
</protein>
<dbReference type="EMBL" id="KL197749">
    <property type="protein sequence ID" value="KDQ51337.1"/>
    <property type="molecule type" value="Genomic_DNA"/>
</dbReference>
<gene>
    <name evidence="2" type="ORF">JAAARDRAFT_103536</name>
</gene>
<dbReference type="GO" id="GO:0004672">
    <property type="term" value="F:protein kinase activity"/>
    <property type="evidence" value="ECO:0007669"/>
    <property type="project" value="InterPro"/>
</dbReference>
<dbReference type="InParanoid" id="A0A067PJZ8"/>
<feature type="domain" description="Protein kinase" evidence="1">
    <location>
        <begin position="1"/>
        <end position="172"/>
    </location>
</feature>
<dbReference type="AlphaFoldDB" id="A0A067PJZ8"/>
<evidence type="ECO:0000259" key="1">
    <source>
        <dbReference type="PROSITE" id="PS50011"/>
    </source>
</evidence>
<accession>A0A067PJZ8</accession>
<sequence>MIGFVMPLEKVLVSGWSSDNPGTRLELTREERREVIEKLIKCVERLHAKGIIHGDIKPPNILLCSDGEIRLCDWATASFEGDGFAHNISTVQYSSRHRLRYVSAYEPLTRSEDLYELGITIWEIWVGEVPFREIKADALEDYIIAGLRPDMDRIDDGEMRERIREYLDSAPP</sequence>
<dbReference type="Proteomes" id="UP000027265">
    <property type="component" value="Unassembled WGS sequence"/>
</dbReference>
<proteinExistence type="predicted"/>
<keyword evidence="3" id="KW-1185">Reference proteome</keyword>
<dbReference type="STRING" id="933084.A0A067PJZ8"/>
<dbReference type="InterPro" id="IPR008271">
    <property type="entry name" value="Ser/Thr_kinase_AS"/>
</dbReference>
<dbReference type="SUPFAM" id="SSF56112">
    <property type="entry name" value="Protein kinase-like (PK-like)"/>
    <property type="match status" value="1"/>
</dbReference>
<dbReference type="HOGENOM" id="CLU_1618999_0_0_1"/>
<organism evidence="2 3">
    <name type="scientific">Jaapia argillacea MUCL 33604</name>
    <dbReference type="NCBI Taxonomy" id="933084"/>
    <lineage>
        <taxon>Eukaryota</taxon>
        <taxon>Fungi</taxon>
        <taxon>Dikarya</taxon>
        <taxon>Basidiomycota</taxon>
        <taxon>Agaricomycotina</taxon>
        <taxon>Agaricomycetes</taxon>
        <taxon>Agaricomycetidae</taxon>
        <taxon>Jaapiales</taxon>
        <taxon>Jaapiaceae</taxon>
        <taxon>Jaapia</taxon>
    </lineage>
</organism>
<dbReference type="OrthoDB" id="1668230at2759"/>
<dbReference type="PANTHER" id="PTHR24362:SF309">
    <property type="entry name" value="PROTEIN KINASE DOMAIN-CONTAINING PROTEIN"/>
    <property type="match status" value="1"/>
</dbReference>
<dbReference type="PROSITE" id="PS50011">
    <property type="entry name" value="PROTEIN_KINASE_DOM"/>
    <property type="match status" value="1"/>
</dbReference>
<evidence type="ECO:0000313" key="3">
    <source>
        <dbReference type="Proteomes" id="UP000027265"/>
    </source>
</evidence>
<name>A0A067PJZ8_9AGAM</name>
<dbReference type="InterPro" id="IPR011009">
    <property type="entry name" value="Kinase-like_dom_sf"/>
</dbReference>
<dbReference type="PANTHER" id="PTHR24362">
    <property type="entry name" value="SERINE/THREONINE-PROTEIN KINASE NEK"/>
    <property type="match status" value="1"/>
</dbReference>
<dbReference type="Gene3D" id="1.10.510.10">
    <property type="entry name" value="Transferase(Phosphotransferase) domain 1"/>
    <property type="match status" value="1"/>
</dbReference>
<feature type="non-terminal residue" evidence="2">
    <location>
        <position position="172"/>
    </location>
</feature>
<dbReference type="Pfam" id="PF00069">
    <property type="entry name" value="Pkinase"/>
    <property type="match status" value="1"/>
</dbReference>
<reference evidence="3" key="1">
    <citation type="journal article" date="2014" name="Proc. Natl. Acad. Sci. U.S.A.">
        <title>Extensive sampling of basidiomycete genomes demonstrates inadequacy of the white-rot/brown-rot paradigm for wood decay fungi.</title>
        <authorList>
            <person name="Riley R."/>
            <person name="Salamov A.A."/>
            <person name="Brown D.W."/>
            <person name="Nagy L.G."/>
            <person name="Floudas D."/>
            <person name="Held B.W."/>
            <person name="Levasseur A."/>
            <person name="Lombard V."/>
            <person name="Morin E."/>
            <person name="Otillar R."/>
            <person name="Lindquist E.A."/>
            <person name="Sun H."/>
            <person name="LaButti K.M."/>
            <person name="Schmutz J."/>
            <person name="Jabbour D."/>
            <person name="Luo H."/>
            <person name="Baker S.E."/>
            <person name="Pisabarro A.G."/>
            <person name="Walton J.D."/>
            <person name="Blanchette R.A."/>
            <person name="Henrissat B."/>
            <person name="Martin F."/>
            <person name="Cullen D."/>
            <person name="Hibbett D.S."/>
            <person name="Grigoriev I.V."/>
        </authorList>
    </citation>
    <scope>NUCLEOTIDE SEQUENCE [LARGE SCALE GENOMIC DNA]</scope>
    <source>
        <strain evidence="3">MUCL 33604</strain>
    </source>
</reference>
<dbReference type="PROSITE" id="PS00108">
    <property type="entry name" value="PROTEIN_KINASE_ST"/>
    <property type="match status" value="1"/>
</dbReference>
<dbReference type="InterPro" id="IPR000719">
    <property type="entry name" value="Prot_kinase_dom"/>
</dbReference>
<evidence type="ECO:0000313" key="2">
    <source>
        <dbReference type="EMBL" id="KDQ51337.1"/>
    </source>
</evidence>
<dbReference type="GO" id="GO:0005524">
    <property type="term" value="F:ATP binding"/>
    <property type="evidence" value="ECO:0007669"/>
    <property type="project" value="InterPro"/>
</dbReference>